<name>A0A0E9VBN0_ANGAN</name>
<evidence type="ECO:0000313" key="1">
    <source>
        <dbReference type="EMBL" id="JAH75514.1"/>
    </source>
</evidence>
<organism evidence="1">
    <name type="scientific">Anguilla anguilla</name>
    <name type="common">European freshwater eel</name>
    <name type="synonym">Muraena anguilla</name>
    <dbReference type="NCBI Taxonomy" id="7936"/>
    <lineage>
        <taxon>Eukaryota</taxon>
        <taxon>Metazoa</taxon>
        <taxon>Chordata</taxon>
        <taxon>Craniata</taxon>
        <taxon>Vertebrata</taxon>
        <taxon>Euteleostomi</taxon>
        <taxon>Actinopterygii</taxon>
        <taxon>Neopterygii</taxon>
        <taxon>Teleostei</taxon>
        <taxon>Anguilliformes</taxon>
        <taxon>Anguillidae</taxon>
        <taxon>Anguilla</taxon>
    </lineage>
</organism>
<reference evidence="1" key="2">
    <citation type="journal article" date="2015" name="Fish Shellfish Immunol.">
        <title>Early steps in the European eel (Anguilla anguilla)-Vibrio vulnificus interaction in the gills: Role of the RtxA13 toxin.</title>
        <authorList>
            <person name="Callol A."/>
            <person name="Pajuelo D."/>
            <person name="Ebbesson L."/>
            <person name="Teles M."/>
            <person name="MacKenzie S."/>
            <person name="Amaro C."/>
        </authorList>
    </citation>
    <scope>NUCLEOTIDE SEQUENCE</scope>
</reference>
<dbReference type="AlphaFoldDB" id="A0A0E9VBN0"/>
<reference evidence="1" key="1">
    <citation type="submission" date="2014-11" db="EMBL/GenBank/DDBJ databases">
        <authorList>
            <person name="Amaro Gonzalez C."/>
        </authorList>
    </citation>
    <scope>NUCLEOTIDE SEQUENCE</scope>
</reference>
<dbReference type="EMBL" id="GBXM01033063">
    <property type="protein sequence ID" value="JAH75514.1"/>
    <property type="molecule type" value="Transcribed_RNA"/>
</dbReference>
<protein>
    <submittedName>
        <fullName evidence="1">Uncharacterized protein</fullName>
    </submittedName>
</protein>
<accession>A0A0E9VBN0</accession>
<sequence length="35" mass="4102">MGQWFNIVLCTTLKFSVRFLYRVYGFPVTVGCRAQ</sequence>
<proteinExistence type="predicted"/>